<dbReference type="SUPFAM" id="SSF52047">
    <property type="entry name" value="RNI-like"/>
    <property type="match status" value="1"/>
</dbReference>
<accession>A0ABR3TDG9</accession>
<dbReference type="InterPro" id="IPR036047">
    <property type="entry name" value="F-box-like_dom_sf"/>
</dbReference>
<evidence type="ECO:0008006" key="4">
    <source>
        <dbReference type="Google" id="ProtNLM"/>
    </source>
</evidence>
<sequence length="409" mass="46317">MRLARRPAQADSWEGGHPPFRRTPVHLPDEILLEILSHIPRSKDSQPVLWAFCLVKRQWYDVAISRLYEEPYLEGSNFTPFVNTICPSINLHVKKSDLAGLVRILDLHHIVHQSTKSVTARLLGRTKQSLEAFVAPQASFAINCFAALSKCSKLQTLDLSLICEAVSIQALSQTLRKLPTLRILFFPRASSDSNFFDAATISWPPLEELYLSGGLHGHFIQRLLRDDLQTCRLPPTLTALSLTHCPNLSTSDLTALVRAVGPQLEALTVENIRGLRHTAMDRVLDLCPKLKSLRVALDYVTFMFVYRDQDEERFVNHPLERLELSDSGNMGWSLDPDEVLKAGDIADAMSDGTIPNLRIIRVSKSARWHIDDAHDMRRMIDIMDETFKIKKAEDPSLKNKTYGVWTMDD</sequence>
<keyword evidence="3" id="KW-1185">Reference proteome</keyword>
<dbReference type="PANTHER" id="PTHR13318">
    <property type="entry name" value="PARTNER OF PAIRED, ISOFORM B-RELATED"/>
    <property type="match status" value="1"/>
</dbReference>
<dbReference type="Gene3D" id="3.80.10.10">
    <property type="entry name" value="Ribonuclease Inhibitor"/>
    <property type="match status" value="1"/>
</dbReference>
<evidence type="ECO:0000313" key="3">
    <source>
        <dbReference type="Proteomes" id="UP001521116"/>
    </source>
</evidence>
<comment type="caution">
    <text evidence="2">The sequence shown here is derived from an EMBL/GenBank/DDBJ whole genome shotgun (WGS) entry which is preliminary data.</text>
</comment>
<name>A0ABR3TDG9_9PEZI</name>
<dbReference type="SUPFAM" id="SSF81383">
    <property type="entry name" value="F-box domain"/>
    <property type="match status" value="1"/>
</dbReference>
<feature type="region of interest" description="Disordered" evidence="1">
    <location>
        <begin position="1"/>
        <end position="21"/>
    </location>
</feature>
<reference evidence="2 3" key="1">
    <citation type="submission" date="2024-02" db="EMBL/GenBank/DDBJ databases">
        <title>De novo assembly and annotation of 12 fungi associated with fruit tree decline syndrome in Ontario, Canada.</title>
        <authorList>
            <person name="Sulman M."/>
            <person name="Ellouze W."/>
            <person name="Ilyukhin E."/>
        </authorList>
    </citation>
    <scope>NUCLEOTIDE SEQUENCE [LARGE SCALE GENOMIC DNA]</scope>
    <source>
        <strain evidence="2 3">M1-105</strain>
    </source>
</reference>
<organism evidence="2 3">
    <name type="scientific">Neofusicoccum ribis</name>
    <dbReference type="NCBI Taxonomy" id="45134"/>
    <lineage>
        <taxon>Eukaryota</taxon>
        <taxon>Fungi</taxon>
        <taxon>Dikarya</taxon>
        <taxon>Ascomycota</taxon>
        <taxon>Pezizomycotina</taxon>
        <taxon>Dothideomycetes</taxon>
        <taxon>Dothideomycetes incertae sedis</taxon>
        <taxon>Botryosphaeriales</taxon>
        <taxon>Botryosphaeriaceae</taxon>
        <taxon>Neofusicoccum</taxon>
    </lineage>
</organism>
<dbReference type="Proteomes" id="UP001521116">
    <property type="component" value="Unassembled WGS sequence"/>
</dbReference>
<evidence type="ECO:0000256" key="1">
    <source>
        <dbReference type="SAM" id="MobiDB-lite"/>
    </source>
</evidence>
<dbReference type="InterPro" id="IPR032675">
    <property type="entry name" value="LRR_dom_sf"/>
</dbReference>
<gene>
    <name evidence="2" type="ORF">SLS56_000574</name>
</gene>
<dbReference type="EMBL" id="JAJVDC020000003">
    <property type="protein sequence ID" value="KAL1637436.1"/>
    <property type="molecule type" value="Genomic_DNA"/>
</dbReference>
<evidence type="ECO:0000313" key="2">
    <source>
        <dbReference type="EMBL" id="KAL1637436.1"/>
    </source>
</evidence>
<protein>
    <recommendedName>
        <fullName evidence="4">F-box domain protein</fullName>
    </recommendedName>
</protein>
<proteinExistence type="predicted"/>
<dbReference type="PANTHER" id="PTHR13318:SF190">
    <property type="entry name" value="PARTNER OF PAIRED, ISOFORM B"/>
    <property type="match status" value="1"/>
</dbReference>